<feature type="compositionally biased region" description="Basic and acidic residues" evidence="7">
    <location>
        <begin position="1300"/>
        <end position="1313"/>
    </location>
</feature>
<dbReference type="InterPro" id="IPR029334">
    <property type="entry name" value="PP1-bd"/>
</dbReference>
<feature type="region of interest" description="Disordered" evidence="7">
    <location>
        <begin position="1278"/>
        <end position="1387"/>
    </location>
</feature>
<dbReference type="RefSeq" id="XP_029934019.1">
    <property type="nucleotide sequence ID" value="XM_030078159.1"/>
</dbReference>
<feature type="domain" description="FHA" evidence="8">
    <location>
        <begin position="26"/>
        <end position="76"/>
    </location>
</feature>
<comment type="subcellular location">
    <subcellularLocation>
        <location evidence="1">Nucleus</location>
    </subcellularLocation>
</comment>
<feature type="compositionally biased region" description="Basic and acidic residues" evidence="7">
    <location>
        <begin position="1684"/>
        <end position="1695"/>
    </location>
</feature>
<evidence type="ECO:0000256" key="5">
    <source>
        <dbReference type="ARBA" id="ARBA00023242"/>
    </source>
</evidence>
<dbReference type="Proteomes" id="UP000472263">
    <property type="component" value="Chromosome 19"/>
</dbReference>
<feature type="compositionally biased region" description="Polar residues" evidence="7">
    <location>
        <begin position="593"/>
        <end position="603"/>
    </location>
</feature>
<organism evidence="9 10">
    <name type="scientific">Myripristis murdjan</name>
    <name type="common">pinecone soldierfish</name>
    <dbReference type="NCBI Taxonomy" id="586833"/>
    <lineage>
        <taxon>Eukaryota</taxon>
        <taxon>Metazoa</taxon>
        <taxon>Chordata</taxon>
        <taxon>Craniata</taxon>
        <taxon>Vertebrata</taxon>
        <taxon>Euteleostomi</taxon>
        <taxon>Actinopterygii</taxon>
        <taxon>Neopterygii</taxon>
        <taxon>Teleostei</taxon>
        <taxon>Neoteleostei</taxon>
        <taxon>Acanthomorphata</taxon>
        <taxon>Holocentriformes</taxon>
        <taxon>Holocentridae</taxon>
        <taxon>Myripristis</taxon>
    </lineage>
</organism>
<reference evidence="9" key="2">
    <citation type="submission" date="2025-08" db="UniProtKB">
        <authorList>
            <consortium name="Ensembl"/>
        </authorList>
    </citation>
    <scope>IDENTIFICATION</scope>
</reference>
<evidence type="ECO:0000256" key="7">
    <source>
        <dbReference type="SAM" id="MobiDB-lite"/>
    </source>
</evidence>
<dbReference type="PANTHER" id="PTHR21603">
    <property type="entry name" value="ANTIGEN KI-67-LIKE PROTEIN"/>
    <property type="match status" value="1"/>
</dbReference>
<feature type="region of interest" description="Disordered" evidence="7">
    <location>
        <begin position="1431"/>
        <end position="1726"/>
    </location>
</feature>
<dbReference type="InParanoid" id="A0A668A0L1"/>
<feature type="compositionally biased region" description="Polar residues" evidence="7">
    <location>
        <begin position="1542"/>
        <end position="1552"/>
    </location>
</feature>
<dbReference type="GO" id="GO:0005694">
    <property type="term" value="C:chromosome"/>
    <property type="evidence" value="ECO:0007669"/>
    <property type="project" value="TreeGrafter"/>
</dbReference>
<dbReference type="SMART" id="SM01295">
    <property type="entry name" value="K167R"/>
    <property type="match status" value="2"/>
</dbReference>
<evidence type="ECO:0000313" key="10">
    <source>
        <dbReference type="Proteomes" id="UP000472263"/>
    </source>
</evidence>
<evidence type="ECO:0000256" key="1">
    <source>
        <dbReference type="ARBA" id="ARBA00004123"/>
    </source>
</evidence>
<feature type="compositionally biased region" description="Polar residues" evidence="7">
    <location>
        <begin position="1838"/>
        <end position="1853"/>
    </location>
</feature>
<dbReference type="CDD" id="cd22673">
    <property type="entry name" value="FHA_Ki67"/>
    <property type="match status" value="1"/>
</dbReference>
<feature type="compositionally biased region" description="Polar residues" evidence="7">
    <location>
        <begin position="1703"/>
        <end position="1712"/>
    </location>
</feature>
<reference evidence="9" key="1">
    <citation type="submission" date="2019-06" db="EMBL/GenBank/DDBJ databases">
        <authorList>
            <consortium name="Wellcome Sanger Institute Data Sharing"/>
        </authorList>
    </citation>
    <scope>NUCLEOTIDE SEQUENCE [LARGE SCALE GENOMIC DNA]</scope>
</reference>
<feature type="compositionally biased region" description="Polar residues" evidence="7">
    <location>
        <begin position="111"/>
        <end position="126"/>
    </location>
</feature>
<feature type="region of interest" description="Disordered" evidence="7">
    <location>
        <begin position="1236"/>
        <end position="1263"/>
    </location>
</feature>
<feature type="compositionally biased region" description="Polar residues" evidence="7">
    <location>
        <begin position="559"/>
        <end position="570"/>
    </location>
</feature>
<keyword evidence="4" id="KW-0832">Ubl conjugation</keyword>
<feature type="compositionally biased region" description="Polar residues" evidence="7">
    <location>
        <begin position="199"/>
        <end position="209"/>
    </location>
</feature>
<dbReference type="InterPro" id="IPR008984">
    <property type="entry name" value="SMAD_FHA_dom_sf"/>
</dbReference>
<protein>
    <submittedName>
        <fullName evidence="9">Marker of proliferation Ki-67</fullName>
    </submittedName>
</protein>
<dbReference type="Pfam" id="PF15276">
    <property type="entry name" value="PP1_bind"/>
    <property type="match status" value="1"/>
</dbReference>
<dbReference type="GO" id="GO:0051983">
    <property type="term" value="P:regulation of chromosome segregation"/>
    <property type="evidence" value="ECO:0007669"/>
    <property type="project" value="TreeGrafter"/>
</dbReference>
<dbReference type="PANTHER" id="PTHR21603:SF17">
    <property type="entry name" value="PROLIFERATION MARKER PROTEIN KI-67"/>
    <property type="match status" value="1"/>
</dbReference>
<feature type="region of interest" description="Disordered" evidence="7">
    <location>
        <begin position="891"/>
        <end position="913"/>
    </location>
</feature>
<dbReference type="GO" id="GO:0005634">
    <property type="term" value="C:nucleus"/>
    <property type="evidence" value="ECO:0007669"/>
    <property type="project" value="UniProtKB-SubCell"/>
</dbReference>
<feature type="compositionally biased region" description="Basic and acidic residues" evidence="7">
    <location>
        <begin position="578"/>
        <end position="592"/>
    </location>
</feature>
<feature type="compositionally biased region" description="Polar residues" evidence="7">
    <location>
        <begin position="1508"/>
        <end position="1517"/>
    </location>
</feature>
<gene>
    <name evidence="9" type="primary">mki67</name>
</gene>
<dbReference type="InterPro" id="IPR000253">
    <property type="entry name" value="FHA_dom"/>
</dbReference>
<feature type="compositionally biased region" description="Basic and acidic residues" evidence="7">
    <location>
        <begin position="1527"/>
        <end position="1536"/>
    </location>
</feature>
<dbReference type="Ensembl" id="ENSMMDT00005045631.1">
    <property type="protein sequence ID" value="ENSMMDP00005044743.1"/>
    <property type="gene ID" value="ENSMMDG00005020518.1"/>
</dbReference>
<evidence type="ECO:0000259" key="8">
    <source>
        <dbReference type="PROSITE" id="PS50006"/>
    </source>
</evidence>
<dbReference type="SMART" id="SM00240">
    <property type="entry name" value="FHA"/>
    <property type="match status" value="1"/>
</dbReference>
<dbReference type="Gene3D" id="2.60.200.20">
    <property type="match status" value="1"/>
</dbReference>
<feature type="compositionally biased region" description="Polar residues" evidence="7">
    <location>
        <begin position="895"/>
        <end position="913"/>
    </location>
</feature>
<proteinExistence type="predicted"/>
<feature type="compositionally biased region" description="Polar residues" evidence="7">
    <location>
        <begin position="640"/>
        <end position="660"/>
    </location>
</feature>
<feature type="region of interest" description="Disordered" evidence="7">
    <location>
        <begin position="98"/>
        <end position="136"/>
    </location>
</feature>
<dbReference type="Pfam" id="PF00498">
    <property type="entry name" value="FHA"/>
    <property type="match status" value="1"/>
</dbReference>
<dbReference type="OrthoDB" id="6288785at2759"/>
<evidence type="ECO:0000313" key="9">
    <source>
        <dbReference type="Ensembl" id="ENSMMDP00005044743.1"/>
    </source>
</evidence>
<keyword evidence="2" id="KW-1017">Isopeptide bond</keyword>
<dbReference type="GO" id="GO:0007088">
    <property type="term" value="P:regulation of mitotic nuclear division"/>
    <property type="evidence" value="ECO:0007669"/>
    <property type="project" value="TreeGrafter"/>
</dbReference>
<feature type="compositionally biased region" description="Basic residues" evidence="7">
    <location>
        <begin position="2013"/>
        <end position="2022"/>
    </location>
</feature>
<feature type="compositionally biased region" description="Basic and acidic residues" evidence="7">
    <location>
        <begin position="221"/>
        <end position="241"/>
    </location>
</feature>
<accession>A0A668A0L1</accession>
<dbReference type="InterPro" id="IPR012568">
    <property type="entry name" value="KI67R"/>
</dbReference>
<dbReference type="CTD" id="4288"/>
<keyword evidence="10" id="KW-1185">Reference proteome</keyword>
<feature type="compositionally biased region" description="Basic and acidic residues" evidence="7">
    <location>
        <begin position="375"/>
        <end position="398"/>
    </location>
</feature>
<feature type="region of interest" description="Disordered" evidence="7">
    <location>
        <begin position="1830"/>
        <end position="2022"/>
    </location>
</feature>
<evidence type="ECO:0000256" key="6">
    <source>
        <dbReference type="ARBA" id="ARBA00023306"/>
    </source>
</evidence>
<dbReference type="SUPFAM" id="SSF49879">
    <property type="entry name" value="SMAD/FHA domain"/>
    <property type="match status" value="1"/>
</dbReference>
<feature type="compositionally biased region" description="Low complexity" evidence="7">
    <location>
        <begin position="489"/>
        <end position="548"/>
    </location>
</feature>
<keyword evidence="6" id="KW-0131">Cell cycle</keyword>
<evidence type="ECO:0000256" key="4">
    <source>
        <dbReference type="ARBA" id="ARBA00022843"/>
    </source>
</evidence>
<evidence type="ECO:0000256" key="3">
    <source>
        <dbReference type="ARBA" id="ARBA00022553"/>
    </source>
</evidence>
<feature type="compositionally biased region" description="Low complexity" evidence="7">
    <location>
        <begin position="242"/>
        <end position="256"/>
    </location>
</feature>
<keyword evidence="5" id="KW-0539">Nucleus</keyword>
<sequence length="2022" mass="220125">MPLLGKIVVIKRSGGDGTEFPLTATCLFGRKVDCDIRIQLPQVSKEHCRIDLNENKELILTNLSSVNPTRVNGEVLQQSERLKHGDVITIIDRSFRFEYPPAPTPKKRRSSTAGKTETLQVLQDQQVRGPAGSDASEKIISEASTDPHLKDGTNSDNIQQPLEKSIEVGAKEDGSQTGSPFSELYQMIKQTLDGKTPRKSSVSQPQTPGSRFYTLKHGSARKVDVNPVESKEVKNTPKKEGATGSSGTTAGEASSEIENKSVGTPKSAKKQRKSFKVPTSQTELLDESKQAEQAAKSTATPSPQRRLHATPQRFTVNEVVEQISAGKPKTPTRRRSKETIPVTPSVNKEEEQAKVTELQQNTPKTEPFLRTSPRSTERKLAAQDVLRELDDAGNEKGAKAKKRKSGETGAPQMKKKRVSFGSHLSPELFDRRLPPDSPLRKGATPRRSLCLSKPKHSLLRRTSVIGLIKEFEHEHPAPASPQTERPAKTKTPSPKKSSAARSPSPKTPSPGTKSPKARSPSPRTPSPGKKSPKTKTPSPKAPSPGTKSPKARTPLKNAALSTTATDSKTPSPARGRSASRDKSNTPKAEKSPKSQGKSATPATPTGKRRSSPVVSSPTPQENMPAVGVTPAKSPLAIENHTPTVQGRFSVSRISTPSPVTDQDAAAGPVPSVPVTPKLPLRRKSMKSTSQRRVMKNAVEVMRRRSGISRASLNAKNSWANVVKFGQIKSQVVAPAKKTVAIKKTKKVTVPKPKTPARKLKDHVSTGHADSPVTIVVGKAYKQTVVLPTGAAPRLMHNTALFKKDMKMDEDLTGISEIFKTPVNARQRKSVIIDQSVTKTPQGALGTAIVEASVLNTPEEMGEMMVSPLSVASAVKCGTYNSEAVHRLLQDEEESSFVSENPASEISTDGSNEQQCTDMITSITTPKQKPVQPESLTGVKRIMKTPRQKTEPVEDLRGKLLKTPKQKPEQHECLTGVKRIMKTPRQKAEPVEDLRGKLLKTPKQKPEQHECLTGVKRIMKTPRQKAEPVEDLRGKLLKTPKAPKVSDVSLDGIKELLETPHHNKEPAEDVAEVMATKTPNVKSSPLVCATGIKRLMRTPKEKNAAVEDMVGVARLMKTPKEKGEPVEANFGIKRLMRSPKLRGNAPVEDFEGLQELMEEPCSAQTETNEEMEILNQDQAPLPCGVDTAKEAQVPCEEQQKDVPCAQNENEPMDDTVDLPQADMVKESEVNEIICGDQMDEDKPSDTMEAVPKAAVDQSFPEEPEVKNATCEIVEMETASIGPVTQKKSARGRRAKGVGSKAIDDKQDPPVHLEEATVPVPVRGRRAKTTGSAPPPAARQTTRNRKAQSNEDSGVELTAEVSDCLDPKGKSAPKPRRGRNARKASEDHAEMIPEVAVEAEQVPEVAVEAERVPEVAVEAEQVPEVAVEAEQVALKPKRGRKAKQVSGQCDQKVSKKTEVVSDQPQPEEPIPVEAQSEEAIPIISVKKPRGRKTKQDSVEQNEVVEENAIAVQTMQQSRTPARARRGKNAKHDEEKVEVDVQISHIETTESQEPIQKSRRTRNTKQNPVEPKEVNMVEDPVEEKLEAPPVASKGRRTRMTKQDSLESEESPVESASLAESVEPAVEPAEKPRRGGRKAKQNAEHVTPVESTEVQDKPSANLTEKPKRGKRAKQEKVTDEVEVIPEVPEPKAEQKQEVEENRDDADSSSTLASEQQDAPVIKPTRGRGVKSVKNEVLQVIPAKRARRGAVPSLQEAAVTEATVVSKPSSRGRAGRLIKAESTDEPAEVSVEPARKGRKAATKPTTDNAANVPSTEVMVEEKVANAEPTLIEVKKGVSKRGKATSTAHSDQANITEDVNNAVPENTMLKKSVNWKADLAVTYEIKTPTADAKAARGRKTKIGDQDKASQETPTKRSRRNPEPTEPCTSDSTTKPEIKRRASRNASKAEEEDLSGKAEPIKKTRRGGKATATASVEAHTQGAEEMESTNRAPAKRRVNAPKKAVAEDSAQATEAETQPKTRRGRPAKK</sequence>
<feature type="compositionally biased region" description="Basic residues" evidence="7">
    <location>
        <begin position="1369"/>
        <end position="1380"/>
    </location>
</feature>
<feature type="region of interest" description="Disordered" evidence="7">
    <location>
        <begin position="1742"/>
        <end position="1808"/>
    </location>
</feature>
<feature type="compositionally biased region" description="Polar residues" evidence="7">
    <location>
        <begin position="1798"/>
        <end position="1808"/>
    </location>
</feature>
<keyword evidence="3" id="KW-0597">Phosphoprotein</keyword>
<dbReference type="GeneTree" id="ENSGT00940000154352"/>
<dbReference type="GeneID" id="115378043"/>
<feature type="region of interest" description="Disordered" evidence="7">
    <location>
        <begin position="1196"/>
        <end position="1215"/>
    </location>
</feature>
<evidence type="ECO:0000256" key="2">
    <source>
        <dbReference type="ARBA" id="ARBA00022499"/>
    </source>
</evidence>
<dbReference type="PROSITE" id="PS50006">
    <property type="entry name" value="FHA_DOMAIN"/>
    <property type="match status" value="1"/>
</dbReference>
<reference evidence="9" key="3">
    <citation type="submission" date="2025-09" db="UniProtKB">
        <authorList>
            <consortium name="Ensembl"/>
        </authorList>
    </citation>
    <scope>IDENTIFICATION</scope>
</reference>
<feature type="region of interest" description="Disordered" evidence="7">
    <location>
        <begin position="192"/>
        <end position="693"/>
    </location>
</feature>
<name>A0A668A0L1_9TELE</name>